<dbReference type="AlphaFoldDB" id="A0A543N750"/>
<dbReference type="Proteomes" id="UP000317422">
    <property type="component" value="Unassembled WGS sequence"/>
</dbReference>
<keyword evidence="2" id="KW-1133">Transmembrane helix</keyword>
<organism evidence="3 4">
    <name type="scientific">Haloactinospora alba</name>
    <dbReference type="NCBI Taxonomy" id="405555"/>
    <lineage>
        <taxon>Bacteria</taxon>
        <taxon>Bacillati</taxon>
        <taxon>Actinomycetota</taxon>
        <taxon>Actinomycetes</taxon>
        <taxon>Streptosporangiales</taxon>
        <taxon>Nocardiopsidaceae</taxon>
        <taxon>Haloactinospora</taxon>
    </lineage>
</organism>
<name>A0A543N750_9ACTN</name>
<evidence type="ECO:0000313" key="3">
    <source>
        <dbReference type="EMBL" id="TQN27656.1"/>
    </source>
</evidence>
<gene>
    <name evidence="3" type="ORF">FHX37_4380</name>
</gene>
<feature type="region of interest" description="Disordered" evidence="1">
    <location>
        <begin position="77"/>
        <end position="137"/>
    </location>
</feature>
<dbReference type="EMBL" id="VFQC01000003">
    <property type="protein sequence ID" value="TQN27656.1"/>
    <property type="molecule type" value="Genomic_DNA"/>
</dbReference>
<sequence length="261" mass="27434">MCGTMGRMSERAEQLVLSYLSRVGDAAYGALSPRHRASYLAGLRSRIEAACIGGKATRVEDVRRVLEEFGDPAELVSRECATEAVPGPPGGPGAAVTPEEESQPENPRRVRRDPPPWRGGPDGGWLGRGGAFGRPSEGIAPGRALGDLARAARRNPPELLALLLYLASAAGSALAAVWLLGAALAALSRVWTRRDKWVALGVPVAATALGMLLWPGEAPYIDQVLLGSLADTGVYGLRAAAVCVAFYLAARTSRITREAAD</sequence>
<feature type="transmembrane region" description="Helical" evidence="2">
    <location>
        <begin position="159"/>
        <end position="185"/>
    </location>
</feature>
<protein>
    <submittedName>
        <fullName evidence="3">Uncharacterized protein</fullName>
    </submittedName>
</protein>
<feature type="compositionally biased region" description="Basic and acidic residues" evidence="1">
    <location>
        <begin position="106"/>
        <end position="115"/>
    </location>
</feature>
<evidence type="ECO:0000256" key="2">
    <source>
        <dbReference type="SAM" id="Phobius"/>
    </source>
</evidence>
<feature type="compositionally biased region" description="Gly residues" evidence="1">
    <location>
        <begin position="120"/>
        <end position="132"/>
    </location>
</feature>
<proteinExistence type="predicted"/>
<accession>A0A543N750</accession>
<feature type="transmembrane region" description="Helical" evidence="2">
    <location>
        <begin position="234"/>
        <end position="250"/>
    </location>
</feature>
<evidence type="ECO:0000313" key="4">
    <source>
        <dbReference type="Proteomes" id="UP000317422"/>
    </source>
</evidence>
<reference evidence="3 4" key="1">
    <citation type="submission" date="2019-06" db="EMBL/GenBank/DDBJ databases">
        <title>Sequencing the genomes of 1000 actinobacteria strains.</title>
        <authorList>
            <person name="Klenk H.-P."/>
        </authorList>
    </citation>
    <scope>NUCLEOTIDE SEQUENCE [LARGE SCALE GENOMIC DNA]</scope>
    <source>
        <strain evidence="3 4">DSM 45015</strain>
    </source>
</reference>
<evidence type="ECO:0000256" key="1">
    <source>
        <dbReference type="SAM" id="MobiDB-lite"/>
    </source>
</evidence>
<keyword evidence="2" id="KW-0812">Transmembrane</keyword>
<keyword evidence="2" id="KW-0472">Membrane</keyword>
<feature type="transmembrane region" description="Helical" evidence="2">
    <location>
        <begin position="197"/>
        <end position="214"/>
    </location>
</feature>
<keyword evidence="4" id="KW-1185">Reference proteome</keyword>
<comment type="caution">
    <text evidence="3">The sequence shown here is derived from an EMBL/GenBank/DDBJ whole genome shotgun (WGS) entry which is preliminary data.</text>
</comment>